<evidence type="ECO:0000313" key="2">
    <source>
        <dbReference type="EMBL" id="CAH0416985.1"/>
    </source>
</evidence>
<sequence>MGQYVVFKSNDQAFAIDVHVVKRVVESDSFIKIPEVADYVMGVYEYEGAMIPVIDLRQKLFNIATEMTSEAKVILCRWQDRLLGAYVADIDGIFELQEANYEEELRKANLKNGYIDKFLKLNGDVVISLELEYLFNNEQADQLLMLEAEPEPANHD</sequence>
<keyword evidence="3" id="KW-1185">Reference proteome</keyword>
<feature type="domain" description="CheW-like" evidence="1">
    <location>
        <begin position="1"/>
        <end position="140"/>
    </location>
</feature>
<dbReference type="SMART" id="SM00260">
    <property type="entry name" value="CheW"/>
    <property type="match status" value="1"/>
</dbReference>
<dbReference type="InterPro" id="IPR039315">
    <property type="entry name" value="CheW"/>
</dbReference>
<dbReference type="EMBL" id="CAKKNS010000005">
    <property type="protein sequence ID" value="CAH0416985.1"/>
    <property type="molecule type" value="Genomic_DNA"/>
</dbReference>
<dbReference type="PROSITE" id="PS50851">
    <property type="entry name" value="CHEW"/>
    <property type="match status" value="1"/>
</dbReference>
<name>A0ABM8Z8B2_9LACO</name>
<evidence type="ECO:0000313" key="3">
    <source>
        <dbReference type="Proteomes" id="UP000789707"/>
    </source>
</evidence>
<dbReference type="PANTHER" id="PTHR22617">
    <property type="entry name" value="CHEMOTAXIS SENSOR HISTIDINE KINASE-RELATED"/>
    <property type="match status" value="1"/>
</dbReference>
<dbReference type="Proteomes" id="UP000789707">
    <property type="component" value="Unassembled WGS sequence"/>
</dbReference>
<dbReference type="InterPro" id="IPR036061">
    <property type="entry name" value="CheW-like_dom_sf"/>
</dbReference>
<dbReference type="RefSeq" id="WP_230097020.1">
    <property type="nucleotide sequence ID" value="NZ_CAKKNS010000005.1"/>
</dbReference>
<dbReference type="Gene3D" id="2.30.30.40">
    <property type="entry name" value="SH3 Domains"/>
    <property type="match status" value="1"/>
</dbReference>
<protein>
    <recommendedName>
        <fullName evidence="1">CheW-like domain-containing protein</fullName>
    </recommendedName>
</protein>
<dbReference type="PANTHER" id="PTHR22617:SF23">
    <property type="entry name" value="CHEMOTAXIS PROTEIN CHEW"/>
    <property type="match status" value="1"/>
</dbReference>
<evidence type="ECO:0000259" key="1">
    <source>
        <dbReference type="PROSITE" id="PS50851"/>
    </source>
</evidence>
<dbReference type="SUPFAM" id="SSF50341">
    <property type="entry name" value="CheW-like"/>
    <property type="match status" value="1"/>
</dbReference>
<comment type="caution">
    <text evidence="2">The sequence shown here is derived from an EMBL/GenBank/DDBJ whole genome shotgun (WGS) entry which is preliminary data.</text>
</comment>
<reference evidence="2 3" key="1">
    <citation type="submission" date="2021-11" db="EMBL/GenBank/DDBJ databases">
        <authorList>
            <person name="Depoorter E."/>
        </authorList>
    </citation>
    <scope>NUCLEOTIDE SEQUENCE [LARGE SCALE GENOMIC DNA]</scope>
    <source>
        <strain evidence="2 3">LMG 24289</strain>
    </source>
</reference>
<dbReference type="Gene3D" id="2.40.50.180">
    <property type="entry name" value="CheA-289, Domain 4"/>
    <property type="match status" value="1"/>
</dbReference>
<proteinExistence type="predicted"/>
<accession>A0ABM8Z8B2</accession>
<gene>
    <name evidence="2" type="ORF">WFA24289_01302</name>
</gene>
<dbReference type="Pfam" id="PF01584">
    <property type="entry name" value="CheW"/>
    <property type="match status" value="1"/>
</dbReference>
<organism evidence="2 3">
    <name type="scientific">Periweissella fabaria</name>
    <dbReference type="NCBI Taxonomy" id="546157"/>
    <lineage>
        <taxon>Bacteria</taxon>
        <taxon>Bacillati</taxon>
        <taxon>Bacillota</taxon>
        <taxon>Bacilli</taxon>
        <taxon>Lactobacillales</taxon>
        <taxon>Lactobacillaceae</taxon>
        <taxon>Periweissella</taxon>
    </lineage>
</organism>
<dbReference type="InterPro" id="IPR002545">
    <property type="entry name" value="CheW-lke_dom"/>
</dbReference>